<dbReference type="InParanoid" id="A0A3M0CK89"/>
<accession>A0A3M0CK89</accession>
<gene>
    <name evidence="1" type="ORF">BXY39_1421</name>
</gene>
<dbReference type="OrthoDB" id="8480723at2"/>
<evidence type="ECO:0000313" key="2">
    <source>
        <dbReference type="Proteomes" id="UP000271227"/>
    </source>
</evidence>
<proteinExistence type="predicted"/>
<organism evidence="1 2">
    <name type="scientific">Eilatimonas milleporae</name>
    <dbReference type="NCBI Taxonomy" id="911205"/>
    <lineage>
        <taxon>Bacteria</taxon>
        <taxon>Pseudomonadati</taxon>
        <taxon>Pseudomonadota</taxon>
        <taxon>Alphaproteobacteria</taxon>
        <taxon>Kordiimonadales</taxon>
        <taxon>Kordiimonadaceae</taxon>
        <taxon>Eilatimonas</taxon>
    </lineage>
</organism>
<reference evidence="1 2" key="1">
    <citation type="submission" date="2018-10" db="EMBL/GenBank/DDBJ databases">
        <title>Genomic Encyclopedia of Archaeal and Bacterial Type Strains, Phase II (KMG-II): from individual species to whole genera.</title>
        <authorList>
            <person name="Goeker M."/>
        </authorList>
    </citation>
    <scope>NUCLEOTIDE SEQUENCE [LARGE SCALE GENOMIC DNA]</scope>
    <source>
        <strain evidence="1 2">DSM 25217</strain>
    </source>
</reference>
<dbReference type="Proteomes" id="UP000271227">
    <property type="component" value="Unassembled WGS sequence"/>
</dbReference>
<protein>
    <submittedName>
        <fullName evidence="1">Uncharacterized protein</fullName>
    </submittedName>
</protein>
<sequence length="93" mass="10632">MSDFLHRLAGDLRAREKFLEDHNDHPVFDSTEGSTLRADYEDLLDRVKALAGRVETARSKGEPYDESLRETLHDAERTLTVEIEAWSSGLKDE</sequence>
<dbReference type="AlphaFoldDB" id="A0A3M0CK89"/>
<dbReference type="EMBL" id="REFR01000010">
    <property type="protein sequence ID" value="RMB08780.1"/>
    <property type="molecule type" value="Genomic_DNA"/>
</dbReference>
<dbReference type="RefSeq" id="WP_121938114.1">
    <property type="nucleotide sequence ID" value="NZ_REFR01000010.1"/>
</dbReference>
<keyword evidence="2" id="KW-1185">Reference proteome</keyword>
<name>A0A3M0CK89_9PROT</name>
<evidence type="ECO:0000313" key="1">
    <source>
        <dbReference type="EMBL" id="RMB08780.1"/>
    </source>
</evidence>
<comment type="caution">
    <text evidence="1">The sequence shown here is derived from an EMBL/GenBank/DDBJ whole genome shotgun (WGS) entry which is preliminary data.</text>
</comment>